<dbReference type="SUPFAM" id="SSF46689">
    <property type="entry name" value="Homeodomain-like"/>
    <property type="match status" value="1"/>
</dbReference>
<evidence type="ECO:0000259" key="8">
    <source>
        <dbReference type="PROSITE" id="PS51294"/>
    </source>
</evidence>
<feature type="compositionally biased region" description="Polar residues" evidence="6">
    <location>
        <begin position="172"/>
        <end position="184"/>
    </location>
</feature>
<feature type="domain" description="Myb-like" evidence="7">
    <location>
        <begin position="62"/>
        <end position="112"/>
    </location>
</feature>
<evidence type="ECO:0000256" key="6">
    <source>
        <dbReference type="SAM" id="MobiDB-lite"/>
    </source>
</evidence>
<accession>A0ABD1V657</accession>
<dbReference type="Gene3D" id="1.10.10.60">
    <property type="entry name" value="Homeodomain-like"/>
    <property type="match status" value="2"/>
</dbReference>
<dbReference type="FunFam" id="1.10.10.60:FF:000428">
    <property type="entry name" value="Transcription factor MYB39"/>
    <property type="match status" value="1"/>
</dbReference>
<dbReference type="GO" id="GO:0003677">
    <property type="term" value="F:DNA binding"/>
    <property type="evidence" value="ECO:0007669"/>
    <property type="project" value="UniProtKB-KW"/>
</dbReference>
<evidence type="ECO:0000256" key="3">
    <source>
        <dbReference type="ARBA" id="ARBA00023125"/>
    </source>
</evidence>
<organism evidence="9 10">
    <name type="scientific">Abeliophyllum distichum</name>
    <dbReference type="NCBI Taxonomy" id="126358"/>
    <lineage>
        <taxon>Eukaryota</taxon>
        <taxon>Viridiplantae</taxon>
        <taxon>Streptophyta</taxon>
        <taxon>Embryophyta</taxon>
        <taxon>Tracheophyta</taxon>
        <taxon>Spermatophyta</taxon>
        <taxon>Magnoliopsida</taxon>
        <taxon>eudicotyledons</taxon>
        <taxon>Gunneridae</taxon>
        <taxon>Pentapetalae</taxon>
        <taxon>asterids</taxon>
        <taxon>lamiids</taxon>
        <taxon>Lamiales</taxon>
        <taxon>Oleaceae</taxon>
        <taxon>Forsythieae</taxon>
        <taxon>Abeliophyllum</taxon>
    </lineage>
</organism>
<feature type="compositionally biased region" description="Basic and acidic residues" evidence="6">
    <location>
        <begin position="121"/>
        <end position="134"/>
    </location>
</feature>
<dbReference type="PANTHER" id="PTHR10641:SF586">
    <property type="entry name" value="TRANSCRIPTION FACTOR MYB16"/>
    <property type="match status" value="1"/>
</dbReference>
<dbReference type="InterPro" id="IPR017930">
    <property type="entry name" value="Myb_dom"/>
</dbReference>
<dbReference type="FunFam" id="1.10.10.60:FF:000001">
    <property type="entry name" value="MYB-related transcription factor"/>
    <property type="match status" value="1"/>
</dbReference>
<keyword evidence="10" id="KW-1185">Reference proteome</keyword>
<feature type="region of interest" description="Disordered" evidence="6">
    <location>
        <begin position="172"/>
        <end position="199"/>
    </location>
</feature>
<dbReference type="GO" id="GO:0005634">
    <property type="term" value="C:nucleus"/>
    <property type="evidence" value="ECO:0007669"/>
    <property type="project" value="UniProtKB-SubCell"/>
</dbReference>
<evidence type="ECO:0000259" key="7">
    <source>
        <dbReference type="PROSITE" id="PS50090"/>
    </source>
</evidence>
<dbReference type="Pfam" id="PF00249">
    <property type="entry name" value="Myb_DNA-binding"/>
    <property type="match status" value="2"/>
</dbReference>
<feature type="domain" description="Myb-like" evidence="7">
    <location>
        <begin position="9"/>
        <end position="61"/>
    </location>
</feature>
<feature type="domain" description="HTH myb-type" evidence="8">
    <location>
        <begin position="62"/>
        <end position="116"/>
    </location>
</feature>
<dbReference type="Proteomes" id="UP001604336">
    <property type="component" value="Unassembled WGS sequence"/>
</dbReference>
<proteinExistence type="predicted"/>
<sequence length="393" mass="42976">MGRSPCCDKVGLKKGPWTPEEDQKLLAYIEEHGHGSWRALPAKAGLQRCGKSCRLRWTNYLRPDIKRGKFSLQEEQTIIQLHALLGNRWSAIATHLPKRTDNEIKNYWNTHLKKRLDKMGIDPVTHKPKNDALKSSDGQSKNAANLSHMAQWESARLEAEARLVRQSKLRSNSFTNPLNSSPEFTSTTSSPLNKSVTPPSSTRCLDILKAWNGGAMVGLGCELESPTSTLSYSENAPPISTTGIGENSTAFVDFVGNSSGSSEAGIMKQEGEEDWKSFGNSTNLLEYRDGIANSVSFTSGIHDISLPVENAWESESLRENSVHVPSGNFVERFTDLLLSTAGGDRSFSGDGGGDSDDGSGPSGIGSDQYEDDKNYWNSILNLVNSSNSDPPMF</sequence>
<dbReference type="InterPro" id="IPR009057">
    <property type="entry name" value="Homeodomain-like_sf"/>
</dbReference>
<dbReference type="InterPro" id="IPR001005">
    <property type="entry name" value="SANT/Myb"/>
</dbReference>
<gene>
    <name evidence="9" type="ORF">Adt_05419</name>
</gene>
<feature type="region of interest" description="Disordered" evidence="6">
    <location>
        <begin position="344"/>
        <end position="371"/>
    </location>
</feature>
<dbReference type="PROSITE" id="PS50090">
    <property type="entry name" value="MYB_LIKE"/>
    <property type="match status" value="2"/>
</dbReference>
<evidence type="ECO:0000256" key="1">
    <source>
        <dbReference type="ARBA" id="ARBA00004123"/>
    </source>
</evidence>
<evidence type="ECO:0000313" key="9">
    <source>
        <dbReference type="EMBL" id="KAL2532068.1"/>
    </source>
</evidence>
<dbReference type="AlphaFoldDB" id="A0ABD1V657"/>
<evidence type="ECO:0000256" key="5">
    <source>
        <dbReference type="ARBA" id="ARBA00057804"/>
    </source>
</evidence>
<dbReference type="CDD" id="cd00167">
    <property type="entry name" value="SANT"/>
    <property type="match status" value="2"/>
</dbReference>
<dbReference type="InterPro" id="IPR015495">
    <property type="entry name" value="Myb_TF_plants"/>
</dbReference>
<evidence type="ECO:0000313" key="10">
    <source>
        <dbReference type="Proteomes" id="UP001604336"/>
    </source>
</evidence>
<evidence type="ECO:0000256" key="2">
    <source>
        <dbReference type="ARBA" id="ARBA00022737"/>
    </source>
</evidence>
<dbReference type="PROSITE" id="PS51294">
    <property type="entry name" value="HTH_MYB"/>
    <property type="match status" value="2"/>
</dbReference>
<comment type="subcellular location">
    <subcellularLocation>
        <location evidence="1">Nucleus</location>
    </subcellularLocation>
</comment>
<comment type="caution">
    <text evidence="9">The sequence shown here is derived from an EMBL/GenBank/DDBJ whole genome shotgun (WGS) entry which is preliminary data.</text>
</comment>
<reference evidence="10" key="1">
    <citation type="submission" date="2024-07" db="EMBL/GenBank/DDBJ databases">
        <title>Two chromosome-level genome assemblies of Korean endemic species Abeliophyllum distichum and Forsythia ovata (Oleaceae).</title>
        <authorList>
            <person name="Jang H."/>
        </authorList>
    </citation>
    <scope>NUCLEOTIDE SEQUENCE [LARGE SCALE GENOMIC DNA]</scope>
</reference>
<protein>
    <submittedName>
        <fullName evidence="9">Myb domain protein</fullName>
    </submittedName>
</protein>
<dbReference type="SMART" id="SM00717">
    <property type="entry name" value="SANT"/>
    <property type="match status" value="2"/>
</dbReference>
<keyword evidence="4" id="KW-0539">Nucleus</keyword>
<feature type="region of interest" description="Disordered" evidence="6">
    <location>
        <begin position="121"/>
        <end position="147"/>
    </location>
</feature>
<comment type="function">
    <text evidence="5">Transcription factor.</text>
</comment>
<keyword evidence="3" id="KW-0238">DNA-binding</keyword>
<feature type="compositionally biased region" description="Polar residues" evidence="6">
    <location>
        <begin position="136"/>
        <end position="145"/>
    </location>
</feature>
<keyword evidence="2" id="KW-0677">Repeat</keyword>
<name>A0ABD1V657_9LAMI</name>
<dbReference type="EMBL" id="JBFOLK010000002">
    <property type="protein sequence ID" value="KAL2532068.1"/>
    <property type="molecule type" value="Genomic_DNA"/>
</dbReference>
<evidence type="ECO:0000256" key="4">
    <source>
        <dbReference type="ARBA" id="ARBA00023242"/>
    </source>
</evidence>
<feature type="domain" description="HTH myb-type" evidence="8">
    <location>
        <begin position="9"/>
        <end position="61"/>
    </location>
</feature>
<dbReference type="PANTHER" id="PTHR10641">
    <property type="entry name" value="MYB FAMILY TRANSCRIPTION FACTOR"/>
    <property type="match status" value="1"/>
</dbReference>